<evidence type="ECO:0000313" key="1">
    <source>
        <dbReference type="EMBL" id="KAF1748529.1"/>
    </source>
</evidence>
<dbReference type="GeneID" id="78777867"/>
<accession>A0A6A5G1X0</accession>
<name>A0A6A5G1X0_CAERE</name>
<protein>
    <submittedName>
        <fullName evidence="1">Uncharacterized protein</fullName>
    </submittedName>
</protein>
<gene>
    <name evidence="1" type="ORF">GCK72_024996</name>
</gene>
<dbReference type="RefSeq" id="XP_053579717.1">
    <property type="nucleotide sequence ID" value="XM_053736151.1"/>
</dbReference>
<dbReference type="KEGG" id="crq:GCK72_024996"/>
<dbReference type="AlphaFoldDB" id="A0A6A5G1X0"/>
<evidence type="ECO:0000313" key="2">
    <source>
        <dbReference type="Proteomes" id="UP000483820"/>
    </source>
</evidence>
<comment type="caution">
    <text evidence="1">The sequence shown here is derived from an EMBL/GenBank/DDBJ whole genome shotgun (WGS) entry which is preliminary data.</text>
</comment>
<organism evidence="1 2">
    <name type="scientific">Caenorhabditis remanei</name>
    <name type="common">Caenorhabditis vulgaris</name>
    <dbReference type="NCBI Taxonomy" id="31234"/>
    <lineage>
        <taxon>Eukaryota</taxon>
        <taxon>Metazoa</taxon>
        <taxon>Ecdysozoa</taxon>
        <taxon>Nematoda</taxon>
        <taxon>Chromadorea</taxon>
        <taxon>Rhabditida</taxon>
        <taxon>Rhabditina</taxon>
        <taxon>Rhabditomorpha</taxon>
        <taxon>Rhabditoidea</taxon>
        <taxon>Rhabditidae</taxon>
        <taxon>Peloderinae</taxon>
        <taxon>Caenorhabditis</taxon>
    </lineage>
</organism>
<dbReference type="Proteomes" id="UP000483820">
    <property type="component" value="Chromosome X"/>
</dbReference>
<dbReference type="CTD" id="78777867"/>
<proteinExistence type="predicted"/>
<sequence>MEQPTTVKFNLSVELITRYRRTSNRLIDTMQMFNNKFVETELIIYDKAKKILQAVIGKLEIVISYGPCEFEWMDEVHKSILDFNECTDKYEDILYDIDQLPKPNSKRRR</sequence>
<dbReference type="EMBL" id="WUAV01000006">
    <property type="protein sequence ID" value="KAF1748529.1"/>
    <property type="molecule type" value="Genomic_DNA"/>
</dbReference>
<reference evidence="1 2" key="1">
    <citation type="submission" date="2019-12" db="EMBL/GenBank/DDBJ databases">
        <title>Chromosome-level assembly of the Caenorhabditis remanei genome.</title>
        <authorList>
            <person name="Teterina A.A."/>
            <person name="Willis J.H."/>
            <person name="Phillips P.C."/>
        </authorList>
    </citation>
    <scope>NUCLEOTIDE SEQUENCE [LARGE SCALE GENOMIC DNA]</scope>
    <source>
        <strain evidence="1 2">PX506</strain>
        <tissue evidence="1">Whole organism</tissue>
    </source>
</reference>